<keyword evidence="6 8" id="KW-0472">Membrane</keyword>
<evidence type="ECO:0000256" key="7">
    <source>
        <dbReference type="SAM" id="MobiDB-lite"/>
    </source>
</evidence>
<feature type="region of interest" description="Disordered" evidence="7">
    <location>
        <begin position="184"/>
        <end position="217"/>
    </location>
</feature>
<gene>
    <name evidence="9" type="ordered locus">At4g30500</name>
</gene>
<protein>
    <submittedName>
        <fullName evidence="9">Uncharacterized protein AT4g30500</fullName>
    </submittedName>
</protein>
<comment type="subcellular location">
    <subcellularLocation>
        <location evidence="1">Endoplasmic reticulum membrane</location>
        <topology evidence="1">Multi-pass membrane protein</topology>
    </subcellularLocation>
</comment>
<evidence type="ECO:0000256" key="2">
    <source>
        <dbReference type="ARBA" id="ARBA00009950"/>
    </source>
</evidence>
<name>Q9M0B0_ARATH</name>
<dbReference type="AlphaFoldDB" id="Q9M0B0"/>
<dbReference type="GO" id="GO:0005789">
    <property type="term" value="C:endoplasmic reticulum membrane"/>
    <property type="evidence" value="ECO:0007669"/>
    <property type="project" value="UniProtKB-SubCell"/>
</dbReference>
<organism evidence="9">
    <name type="scientific">Arabidopsis thaliana</name>
    <name type="common">Mouse-ear cress</name>
    <dbReference type="NCBI Taxonomy" id="3702"/>
    <lineage>
        <taxon>Eukaryota</taxon>
        <taxon>Viridiplantae</taxon>
        <taxon>Streptophyta</taxon>
        <taxon>Embryophyta</taxon>
        <taxon>Tracheophyta</taxon>
        <taxon>Spermatophyta</taxon>
        <taxon>Magnoliopsida</taxon>
        <taxon>eudicotyledons</taxon>
        <taxon>Gunneridae</taxon>
        <taxon>Pentapetalae</taxon>
        <taxon>rosids</taxon>
        <taxon>malvids</taxon>
        <taxon>Brassicales</taxon>
        <taxon>Brassicaceae</taxon>
        <taxon>Camelineae</taxon>
        <taxon>Arabidopsis</taxon>
    </lineage>
</organism>
<dbReference type="PANTHER" id="PTHR13505">
    <property type="entry name" value="TRANSMEMBRANE PROTEIN 208"/>
    <property type="match status" value="1"/>
</dbReference>
<dbReference type="EMBL" id="AL161577">
    <property type="protein sequence ID" value="CAB79768.1"/>
    <property type="molecule type" value="Genomic_DNA"/>
</dbReference>
<reference evidence="9" key="3">
    <citation type="submission" date="2000-03" db="EMBL/GenBank/DDBJ databases">
        <authorList>
            <person name="EU Arabidopsis sequencing project"/>
        </authorList>
    </citation>
    <scope>NUCLEOTIDE SEQUENCE</scope>
</reference>
<dbReference type="InterPro" id="IPR008506">
    <property type="entry name" value="SND2/TMEM208"/>
</dbReference>
<dbReference type="Pfam" id="PF05620">
    <property type="entry name" value="TMEM208_SND2"/>
    <property type="match status" value="2"/>
</dbReference>
<evidence type="ECO:0000313" key="9">
    <source>
        <dbReference type="EMBL" id="CAB79768.1"/>
    </source>
</evidence>
<sequence>MANQGAKKRKDENARHMAKLRLIMILCNIRYLYQYGTKNPLNLIFRSRKFQCLADFVSMNSRIDVFGNMCLQILYVLVRVIISHSSHTWKNWIGLVLTSLGYGIPYKLLHQMAKPSVSDAGELLDGGFDMSTPGMCGYLHDVLYITCFVQVGSIISGKFWYAYLVIPAFGAYKASGLIKGLLSHGSEGGVEDEKTRKKREKMERKASRGQVVKTRSR</sequence>
<dbReference type="PANTHER" id="PTHR13505:SF7">
    <property type="entry name" value="TRANSMEMBRANE PROTEIN 208"/>
    <property type="match status" value="1"/>
</dbReference>
<evidence type="ECO:0000256" key="1">
    <source>
        <dbReference type="ARBA" id="ARBA00004477"/>
    </source>
</evidence>
<keyword evidence="4" id="KW-0256">Endoplasmic reticulum</keyword>
<evidence type="ECO:0000256" key="6">
    <source>
        <dbReference type="ARBA" id="ARBA00023136"/>
    </source>
</evidence>
<dbReference type="IntAct" id="Q9M0B0">
    <property type="interactions" value="145"/>
</dbReference>
<evidence type="ECO:0000256" key="3">
    <source>
        <dbReference type="ARBA" id="ARBA00022692"/>
    </source>
</evidence>
<accession>Q9M0B0</accession>
<dbReference type="PIR" id="G85356">
    <property type="entry name" value="G85356"/>
</dbReference>
<reference key="1">
    <citation type="journal article" date="1999" name="Nature">
        <title>Sequence and analysis of chromosome 4 of the plant Arabidopsis thaliana.</title>
        <authorList>
            <consortium name="EU"/>
            <consortium name="CSHL and WU Arabidopsis Sequencing Project"/>
            <person name="Mayer K."/>
            <person name="Schuller C."/>
            <person name="Wambutt R."/>
            <person name="Murphy G."/>
            <person name="Volckaert G."/>
            <person name="Pohl T."/>
            <person name="Dusterhoft A."/>
            <person name="Stiekema W."/>
            <person name="Entian K.D."/>
            <person name="Terryn N."/>
            <person name="Harris B."/>
            <person name="Ansorge W."/>
            <person name="Brandt P."/>
            <person name="Grivell L."/>
            <person name="Rieger M."/>
            <person name="Weichselgartner M."/>
            <person name="de Simone V."/>
            <person name="Obermaier B."/>
            <person name="Mache R."/>
            <person name="Muller M."/>
            <person name="Kreis M."/>
            <person name="Delseny M."/>
            <person name="Puigdomenech P."/>
            <person name="Watson M."/>
            <person name="Schmidtheini T."/>
            <person name="Reichert B."/>
            <person name="Portatelle D."/>
            <person name="Perez-Alonso M."/>
            <person name="Boutry M."/>
            <person name="Bancroft I."/>
            <person name="Vos P."/>
            <person name="Hoheisel J."/>
            <person name="Zimmermann W."/>
            <person name="Wedler H."/>
            <person name="Ridley P."/>
            <person name="Langham S.A."/>
            <person name="McCullagh B."/>
            <person name="Bilham L."/>
            <person name="Robben J."/>
            <person name="Van der Schueren J."/>
            <person name="Grymonprez B."/>
            <person name="Chuang Y.J."/>
            <person name="Vandenbussche F."/>
            <person name="Braeken M."/>
            <person name="Weltjens I."/>
            <person name="Voet M."/>
            <person name="Bastiaens I."/>
            <person name="Aert R."/>
            <person name="Defoor E."/>
            <person name="Weitzenegger T."/>
            <person name="Bothe G."/>
            <person name="Ramsperger U."/>
            <person name="Hilbert H."/>
            <person name="Braun M."/>
            <person name="Holzer E."/>
            <person name="Brandt A."/>
            <person name="Peters S."/>
            <person name="van Staveren M."/>
            <person name="Dirske W."/>
            <person name="Mooijman P."/>
            <person name="Klein Lankhorst R."/>
            <person name="Rose M."/>
            <person name="Hauf J."/>
            <person name="Kotter P."/>
            <person name="Berneiser S."/>
            <person name="Hempel S."/>
            <person name="Feldpausch M."/>
            <person name="Lamberth S."/>
            <person name="Van den Daele H."/>
            <person name="De Keyser A."/>
            <person name="Buysshaert C."/>
            <person name="Gielen J."/>
            <person name="Villarroel R."/>
            <person name="De Clercq R."/>
            <person name="Van Montagu M."/>
            <person name="Rogers J."/>
            <person name="Cronin A."/>
            <person name="Quail M."/>
            <person name="Bray-Allen S."/>
            <person name="Clark L."/>
            <person name="Doggett J."/>
            <person name="Hall S."/>
            <person name="Kay M."/>
            <person name="Lennard N."/>
            <person name="McLay K."/>
            <person name="Mayes R."/>
            <person name="Pettett A."/>
            <person name="Rajandream M.A."/>
            <person name="Lyne M."/>
            <person name="Benes V."/>
            <person name="Rechmann S."/>
            <person name="Borkova D."/>
            <person name="Blocker H."/>
            <person name="Scharfe M."/>
            <person name="Grimm M."/>
            <person name="Lohnert T.H."/>
            <person name="Dose S."/>
            <person name="de Haan M."/>
            <person name="Maarse A."/>
            <person name="Schafer M."/>
            <person name="Muller-Auer S."/>
            <person name="Gabel C."/>
            <person name="Fuchs M."/>
            <person name="Fartmann B."/>
            <person name="Granderath K."/>
            <person name="Dauner D."/>
            <person name="Herzl A."/>
            <person name="Neumann S."/>
            <person name="Argiriou A."/>
            <person name="Vitale D."/>
            <person name="Liguori R."/>
            <person name="Piravandi E."/>
            <person name="Massenet O."/>
            <person name="Quigley F."/>
            <person name="Clabauld G."/>
            <person name="Mundlein A."/>
            <person name="Felber R."/>
            <person name="Schnabl S."/>
            <person name="Hiller R."/>
            <person name="Schmidt W."/>
            <person name="Lecharny A."/>
            <person name="Aubourg S."/>
            <person name="Chefdor F."/>
            <person name="Cooke R."/>
            <person name="Berger C."/>
            <person name="Montfort A."/>
            <person name="Casacuberta E."/>
            <person name="Gibbons T."/>
            <person name="Weber N."/>
            <person name="Vandenbol M."/>
            <person name="Bargues M."/>
            <person name="Terol J."/>
            <person name="Torres A."/>
            <person name="Perez-Perez A."/>
            <person name="Purnelle B."/>
            <person name="Bent E."/>
            <person name="Johnson S."/>
            <person name="Tacon D."/>
            <person name="Jesse T."/>
            <person name="Heijnen L."/>
            <person name="Schwarz S."/>
            <person name="Scholler P."/>
            <person name="Heber S."/>
            <person name="Francs P."/>
            <person name="Bielke C."/>
            <person name="Frishman D."/>
            <person name="Haase D."/>
            <person name="Lemcke K."/>
            <person name="Mewes H.W."/>
            <person name="Stocker S."/>
            <person name="Zaccaria P."/>
            <person name="Bevan M."/>
            <person name="Wilson R.K."/>
            <person name="de la Bastide M."/>
            <person name="Habermann K."/>
            <person name="Parnell L."/>
            <person name="Dedhia N."/>
            <person name="Gnoj L."/>
            <person name="Schutz K."/>
            <person name="Huang E."/>
            <person name="Spiegel L."/>
            <person name="Sehkon M."/>
            <person name="Murray J."/>
            <person name="Sheet P."/>
            <person name="Cordes M."/>
            <person name="Abu-Threideh J."/>
            <person name="Stoneking T."/>
            <person name="Kalicki J."/>
            <person name="Graves T."/>
            <person name="Harmon G."/>
            <person name="Edwards J."/>
            <person name="Latreille P."/>
            <person name="Courtney L."/>
            <person name="Cloud J."/>
            <person name="Abbott A."/>
            <person name="Scott K."/>
            <person name="Johnson D."/>
            <person name="Minx P."/>
            <person name="Bentley D."/>
            <person name="Fulton B."/>
            <person name="Miller N."/>
            <person name="Greco T."/>
            <person name="Kemp K."/>
            <person name="Kramer J."/>
            <person name="Fulton L."/>
            <person name="Mardis E."/>
            <person name="Dante M."/>
            <person name="Pepin K."/>
            <person name="Hillier L."/>
            <person name="Nelson J."/>
            <person name="Spieth J."/>
            <person name="Ryan E."/>
            <person name="Andrews S."/>
            <person name="Geisel C."/>
            <person name="Layman D."/>
            <person name="Du H."/>
            <person name="Ali J."/>
            <person name="Berghoff A."/>
            <person name="Jones K."/>
            <person name="Drone K."/>
            <person name="Cotton M."/>
            <person name="Joshu C."/>
            <person name="Antonoiu B."/>
            <person name="Zidanic M."/>
            <person name="Strong C."/>
            <person name="Sun H."/>
            <person name="Lamar B."/>
            <person name="Yordan C."/>
            <person name="Ma P."/>
            <person name="Zhong J."/>
            <person name="Preston R."/>
            <person name="Vil D."/>
            <person name="Shekher M."/>
            <person name="Matero A."/>
            <person name="Shah R."/>
            <person name="Swaby I.K."/>
            <person name="O'Shaughnessy A."/>
            <person name="Rodriguez M."/>
            <person name="Hoffmann J."/>
            <person name="Till S."/>
            <person name="Granat S."/>
            <person name="Shohdy N."/>
            <person name="Hasegawa A."/>
            <person name="Hameed A."/>
            <person name="Lodhi M."/>
            <person name="Johnson A."/>
            <person name="Chen E."/>
            <person name="Marra M."/>
            <person name="Martienssen R."/>
            <person name="McCombie W.R."/>
        </authorList>
    </citation>
    <scope>NUCLEOTIDE SEQUENCE [LARGE SCALE GENOMIC DNA]</scope>
    <source>
        <strain>cv. Columbia</strain>
    </source>
</reference>
<comment type="similarity">
    <text evidence="2">Belongs to the TMEM208 family.</text>
</comment>
<evidence type="ECO:0000256" key="8">
    <source>
        <dbReference type="SAM" id="Phobius"/>
    </source>
</evidence>
<keyword evidence="3 8" id="KW-0812">Transmembrane</keyword>
<feature type="transmembrane region" description="Helical" evidence="8">
    <location>
        <begin position="65"/>
        <end position="82"/>
    </location>
</feature>
<feature type="compositionally biased region" description="Basic and acidic residues" evidence="7">
    <location>
        <begin position="191"/>
        <end position="206"/>
    </location>
</feature>
<reference evidence="9" key="2">
    <citation type="submission" date="2000-03" db="EMBL/GenBank/DDBJ databases">
        <authorList>
            <person name="Lamar B."/>
            <person name="Stoneking T."/>
            <person name="Stumpf J."/>
            <person name="Mewes H.W."/>
            <person name="Lemcke K."/>
            <person name="Mayer K.F.X."/>
        </authorList>
    </citation>
    <scope>NUCLEOTIDE SEQUENCE</scope>
</reference>
<evidence type="ECO:0000256" key="4">
    <source>
        <dbReference type="ARBA" id="ARBA00022824"/>
    </source>
</evidence>
<proteinExistence type="inferred from homology"/>
<dbReference type="ExpressionAtlas" id="Q9M0B0">
    <property type="expression patterns" value="baseline and differential"/>
</dbReference>
<evidence type="ECO:0000256" key="5">
    <source>
        <dbReference type="ARBA" id="ARBA00022989"/>
    </source>
</evidence>
<keyword evidence="5 8" id="KW-1133">Transmembrane helix</keyword>